<organism evidence="2">
    <name type="scientific">Capitella teleta</name>
    <name type="common">Polychaete worm</name>
    <dbReference type="NCBI Taxonomy" id="283909"/>
    <lineage>
        <taxon>Eukaryota</taxon>
        <taxon>Metazoa</taxon>
        <taxon>Spiralia</taxon>
        <taxon>Lophotrochozoa</taxon>
        <taxon>Annelida</taxon>
        <taxon>Polychaeta</taxon>
        <taxon>Sedentaria</taxon>
        <taxon>Scolecida</taxon>
        <taxon>Capitellidae</taxon>
        <taxon>Capitella</taxon>
    </lineage>
</organism>
<feature type="compositionally biased region" description="Basic and acidic residues" evidence="1">
    <location>
        <begin position="7"/>
        <end position="44"/>
    </location>
</feature>
<name>R7UDY7_CAPTE</name>
<gene>
    <name evidence="2" type="ORF">CAPTEDRAFT_186845</name>
</gene>
<reference evidence="2 4" key="2">
    <citation type="journal article" date="2013" name="Nature">
        <title>Insights into bilaterian evolution from three spiralian genomes.</title>
        <authorList>
            <person name="Simakov O."/>
            <person name="Marletaz F."/>
            <person name="Cho S.J."/>
            <person name="Edsinger-Gonzales E."/>
            <person name="Havlak P."/>
            <person name="Hellsten U."/>
            <person name="Kuo D.H."/>
            <person name="Larsson T."/>
            <person name="Lv J."/>
            <person name="Arendt D."/>
            <person name="Savage R."/>
            <person name="Osoegawa K."/>
            <person name="de Jong P."/>
            <person name="Grimwood J."/>
            <person name="Chapman J.A."/>
            <person name="Shapiro H."/>
            <person name="Aerts A."/>
            <person name="Otillar R.P."/>
            <person name="Terry A.Y."/>
            <person name="Boore J.L."/>
            <person name="Grigoriev I.V."/>
            <person name="Lindberg D.R."/>
            <person name="Seaver E.C."/>
            <person name="Weisblat D.A."/>
            <person name="Putnam N.H."/>
            <person name="Rokhsar D.S."/>
        </authorList>
    </citation>
    <scope>NUCLEOTIDE SEQUENCE</scope>
    <source>
        <strain evidence="2 4">I ESC-2004</strain>
    </source>
</reference>
<dbReference type="AlphaFoldDB" id="R7UDY7"/>
<sequence length="261" mass="29925">MFLSQQADDRRRYEDERMYLEDQVEEERKRRQEAEQEASARMEAMQREIEELREQKTRTKSAAPSIAPSIMTLESTISHYLIPPPPTAAVTRGTPTPSPRRSLVPTRSPTPAKTPEKRTDQVIQDFLARVSMSFKNLAHGEGKQRSDLDKETKQKILQHKDDVKLAERQVFGRQLKAGEFDQLPHAEKLIKSDQIMAVIKELIQNRRNGDLKQGTKMKKRKKENAKNGKNKGKDLKSFSASTRVLAEKSFLLLSLMTIEPS</sequence>
<evidence type="ECO:0000256" key="1">
    <source>
        <dbReference type="SAM" id="MobiDB-lite"/>
    </source>
</evidence>
<evidence type="ECO:0000313" key="3">
    <source>
        <dbReference type="EnsemblMetazoa" id="CapteP186845"/>
    </source>
</evidence>
<dbReference type="EMBL" id="AMQN01009233">
    <property type="status" value="NOT_ANNOTATED_CDS"/>
    <property type="molecule type" value="Genomic_DNA"/>
</dbReference>
<dbReference type="EMBL" id="KB305006">
    <property type="protein sequence ID" value="ELU01452.1"/>
    <property type="molecule type" value="Genomic_DNA"/>
</dbReference>
<feature type="region of interest" description="Disordered" evidence="1">
    <location>
        <begin position="89"/>
        <end position="119"/>
    </location>
</feature>
<protein>
    <submittedName>
        <fullName evidence="2 3">Uncharacterized protein</fullName>
    </submittedName>
</protein>
<dbReference type="STRING" id="283909.R7UDY7"/>
<reference evidence="4" key="1">
    <citation type="submission" date="2012-12" db="EMBL/GenBank/DDBJ databases">
        <authorList>
            <person name="Hellsten U."/>
            <person name="Grimwood J."/>
            <person name="Chapman J.A."/>
            <person name="Shapiro H."/>
            <person name="Aerts A."/>
            <person name="Otillar R.P."/>
            <person name="Terry A.Y."/>
            <person name="Boore J.L."/>
            <person name="Simakov O."/>
            <person name="Marletaz F."/>
            <person name="Cho S.-J."/>
            <person name="Edsinger-Gonzales E."/>
            <person name="Havlak P."/>
            <person name="Kuo D.-H."/>
            <person name="Larsson T."/>
            <person name="Lv J."/>
            <person name="Arendt D."/>
            <person name="Savage R."/>
            <person name="Osoegawa K."/>
            <person name="de Jong P."/>
            <person name="Lindberg D.R."/>
            <person name="Seaver E.C."/>
            <person name="Weisblat D.A."/>
            <person name="Putnam N.H."/>
            <person name="Grigoriev I.V."/>
            <person name="Rokhsar D.S."/>
        </authorList>
    </citation>
    <scope>NUCLEOTIDE SEQUENCE</scope>
    <source>
        <strain evidence="4">I ESC-2004</strain>
    </source>
</reference>
<evidence type="ECO:0000313" key="4">
    <source>
        <dbReference type="Proteomes" id="UP000014760"/>
    </source>
</evidence>
<evidence type="ECO:0000313" key="2">
    <source>
        <dbReference type="EMBL" id="ELU01452.1"/>
    </source>
</evidence>
<proteinExistence type="predicted"/>
<dbReference type="EnsemblMetazoa" id="CapteT186845">
    <property type="protein sequence ID" value="CapteP186845"/>
    <property type="gene ID" value="CapteG186845"/>
</dbReference>
<feature type="region of interest" description="Disordered" evidence="1">
    <location>
        <begin position="1"/>
        <end position="44"/>
    </location>
</feature>
<dbReference type="Proteomes" id="UP000014760">
    <property type="component" value="Unassembled WGS sequence"/>
</dbReference>
<accession>R7UDY7</accession>
<keyword evidence="4" id="KW-1185">Reference proteome</keyword>
<dbReference type="OrthoDB" id="2126613at2759"/>
<reference evidence="3" key="3">
    <citation type="submission" date="2015-06" db="UniProtKB">
        <authorList>
            <consortium name="EnsemblMetazoa"/>
        </authorList>
    </citation>
    <scope>IDENTIFICATION</scope>
</reference>
<feature type="region of interest" description="Disordered" evidence="1">
    <location>
        <begin position="209"/>
        <end position="235"/>
    </location>
</feature>
<dbReference type="HOGENOM" id="CLU_1066513_0_0_1"/>